<proteinExistence type="predicted"/>
<evidence type="ECO:0000313" key="2">
    <source>
        <dbReference type="EMBL" id="GBN63617.1"/>
    </source>
</evidence>
<comment type="caution">
    <text evidence="2">The sequence shown here is derived from an EMBL/GenBank/DDBJ whole genome shotgun (WGS) entry which is preliminary data.</text>
</comment>
<dbReference type="AlphaFoldDB" id="A0A4Y2QK03"/>
<feature type="domain" description="Reverse transcriptase" evidence="1">
    <location>
        <begin position="1"/>
        <end position="258"/>
    </location>
</feature>
<evidence type="ECO:0000259" key="1">
    <source>
        <dbReference type="PROSITE" id="PS50878"/>
    </source>
</evidence>
<evidence type="ECO:0000313" key="3">
    <source>
        <dbReference type="Proteomes" id="UP000499080"/>
    </source>
</evidence>
<accession>A0A4Y2QK03</accession>
<dbReference type="Proteomes" id="UP000499080">
    <property type="component" value="Unassembled WGS sequence"/>
</dbReference>
<protein>
    <submittedName>
        <fullName evidence="2">RNA-directed DNA polymerase from mobile element jockey</fullName>
    </submittedName>
</protein>
<keyword evidence="2" id="KW-0808">Transferase</keyword>
<gene>
    <name evidence="2" type="primary">jockeypol_193</name>
    <name evidence="2" type="ORF">AVEN_143942_1</name>
</gene>
<organism evidence="2 3">
    <name type="scientific">Araneus ventricosus</name>
    <name type="common">Orbweaver spider</name>
    <name type="synonym">Epeira ventricosa</name>
    <dbReference type="NCBI Taxonomy" id="182803"/>
    <lineage>
        <taxon>Eukaryota</taxon>
        <taxon>Metazoa</taxon>
        <taxon>Ecdysozoa</taxon>
        <taxon>Arthropoda</taxon>
        <taxon>Chelicerata</taxon>
        <taxon>Arachnida</taxon>
        <taxon>Araneae</taxon>
        <taxon>Araneomorphae</taxon>
        <taxon>Entelegynae</taxon>
        <taxon>Araneoidea</taxon>
        <taxon>Araneidae</taxon>
        <taxon>Araneus</taxon>
    </lineage>
</organism>
<keyword evidence="3" id="KW-1185">Reference proteome</keyword>
<dbReference type="EMBL" id="BGPR01014076">
    <property type="protein sequence ID" value="GBN63617.1"/>
    <property type="molecule type" value="Genomic_DNA"/>
</dbReference>
<dbReference type="InterPro" id="IPR043502">
    <property type="entry name" value="DNA/RNA_pol_sf"/>
</dbReference>
<dbReference type="Pfam" id="PF00078">
    <property type="entry name" value="RVT_1"/>
    <property type="match status" value="1"/>
</dbReference>
<dbReference type="OrthoDB" id="412006at2759"/>
<keyword evidence="2" id="KW-0695">RNA-directed DNA polymerase</keyword>
<dbReference type="PROSITE" id="PS50878">
    <property type="entry name" value="RT_POL"/>
    <property type="match status" value="1"/>
</dbReference>
<reference evidence="2 3" key="1">
    <citation type="journal article" date="2019" name="Sci. Rep.">
        <title>Orb-weaving spider Araneus ventricosus genome elucidates the spidroin gene catalogue.</title>
        <authorList>
            <person name="Kono N."/>
            <person name="Nakamura H."/>
            <person name="Ohtoshi R."/>
            <person name="Moran D.A.P."/>
            <person name="Shinohara A."/>
            <person name="Yoshida Y."/>
            <person name="Fujiwara M."/>
            <person name="Mori M."/>
            <person name="Tomita M."/>
            <person name="Arakawa K."/>
        </authorList>
    </citation>
    <scope>NUCLEOTIDE SEQUENCE [LARGE SCALE GENOMIC DNA]</scope>
</reference>
<dbReference type="GO" id="GO:0003964">
    <property type="term" value="F:RNA-directed DNA polymerase activity"/>
    <property type="evidence" value="ECO:0007669"/>
    <property type="project" value="UniProtKB-KW"/>
</dbReference>
<dbReference type="CDD" id="cd01650">
    <property type="entry name" value="RT_nLTR_like"/>
    <property type="match status" value="1"/>
</dbReference>
<sequence length="293" mass="33292">MLASLSFGSHNFCPFSVALRSFIKLQCVFSTSENINGIRKTFSYNTENNVLCPEQFGFREKLSTSHQLIRVVEYVTEGFANKQKTGAVFLDIQKAFDRVWQDGLIHKLIHYKTPSYLIKLIDSYLLERKFAVRVKNELSSTTNINAGVAQGSKIGPTLFALYINDIPKQFNTLLCVYADDTAILARNKNPNYIQIALNRHLKALEDWFIKWKIEINVSKTEAIMFANARRYSSFPPLRLMTELSPGLRNSLKFMEIGFSSAGPGWACIGNNWAKISKADEQFVVNRKSRVPAN</sequence>
<dbReference type="PANTHER" id="PTHR33332">
    <property type="entry name" value="REVERSE TRANSCRIPTASE DOMAIN-CONTAINING PROTEIN"/>
    <property type="match status" value="1"/>
</dbReference>
<dbReference type="SUPFAM" id="SSF56672">
    <property type="entry name" value="DNA/RNA polymerases"/>
    <property type="match status" value="1"/>
</dbReference>
<keyword evidence="2" id="KW-0548">Nucleotidyltransferase</keyword>
<dbReference type="InterPro" id="IPR000477">
    <property type="entry name" value="RT_dom"/>
</dbReference>
<name>A0A4Y2QK03_ARAVE</name>